<dbReference type="PANTHER" id="PTHR48054:SF82">
    <property type="entry name" value="LRR RECEPTOR-LIKE SERINE_THREONINE-PROTEIN KINASE FLS2"/>
    <property type="match status" value="1"/>
</dbReference>
<evidence type="ECO:0000256" key="3">
    <source>
        <dbReference type="SAM" id="MobiDB-lite"/>
    </source>
</evidence>
<comment type="caution">
    <text evidence="5">The sequence shown here is derived from an EMBL/GenBank/DDBJ whole genome shotgun (WGS) entry which is preliminary data.</text>
</comment>
<evidence type="ECO:0000313" key="5">
    <source>
        <dbReference type="EMBL" id="CAB9506792.1"/>
    </source>
</evidence>
<dbReference type="OrthoDB" id="2134614at2759"/>
<keyword evidence="2" id="KW-0677">Repeat</keyword>
<sequence length="729" mass="80966">MKQPSDHVENKARQREEHGASQDDEDHGSKYVEQEQWKELIAVEESKELNEWYQEPNEFSELAPGYQRRDNETTDPFHDGFSPFPDIMDDIQPLPDMVPPSLHSGGSGTREVEPGAYALGGGIRPAFYRPRTTSVSNTAAADLIAPGIELVPIDTDTDTAPNAALEEGLVRAQPVEEDVEWGDLPEAEPMTERAKKLWKKKICLSLTVEMMVGIIMILTTTLAVAFRSSDHDELQQATGIVNIPTTLTTTTTSLEATKHPATSTMDARIVALNLPDYTVEAMQDHGSPQHKAYEWILANWTNIETYPSWRLKQRFALATLFYSTRGQHWVNHHGWLDWETHECHWEQSLIYSKDDAVPCDNSGHMQSLRFFNTQLVGTIPPELSLLSSSLERLDLQGNLQLTGQLPTEIGLLRKLSTLCILQTDFSGSLPTELGLLERLEYLGLGSKSTTGNVPSELGQLGKLTDLSFLGMALITGTLPTEIYKLQFLWVFLVDDCPGMDSSSILAAIITSEMARLKTLVLKNNGYRAGALSMPFFPADIGRLSELRVLYLNGCQLHNAIPSEIGSGTRKLTSLYLNENHLSQQLPSELFMLTDLKYLSLFSNQLTGKISPKLFENLRKLERFIINNNQFSGSLATEIGLLSNLKELDLQSTALSGTLPSELLALPNLNGLSVANTSLSGRIPDGLCSALYRNEFECHDAHGCYPKKAKTDAWAKSMETTKLVETTDTH</sequence>
<keyword evidence="4" id="KW-1133">Transmembrane helix</keyword>
<feature type="transmembrane region" description="Helical" evidence="4">
    <location>
        <begin position="202"/>
        <end position="226"/>
    </location>
</feature>
<dbReference type="SMART" id="SM00369">
    <property type="entry name" value="LRR_TYP"/>
    <property type="match status" value="3"/>
</dbReference>
<dbReference type="InterPro" id="IPR003591">
    <property type="entry name" value="Leu-rich_rpt_typical-subtyp"/>
</dbReference>
<dbReference type="AlphaFoldDB" id="A0A9N8DPK4"/>
<keyword evidence="6" id="KW-1185">Reference proteome</keyword>
<dbReference type="InterPro" id="IPR052592">
    <property type="entry name" value="LRR-RLK"/>
</dbReference>
<evidence type="ECO:0000256" key="4">
    <source>
        <dbReference type="SAM" id="Phobius"/>
    </source>
</evidence>
<dbReference type="InterPro" id="IPR032675">
    <property type="entry name" value="LRR_dom_sf"/>
</dbReference>
<name>A0A9N8DPK4_9STRA</name>
<dbReference type="Pfam" id="PF13855">
    <property type="entry name" value="LRR_8"/>
    <property type="match status" value="1"/>
</dbReference>
<keyword evidence="4" id="KW-0812">Transmembrane</keyword>
<keyword evidence="5" id="KW-0418">Kinase</keyword>
<evidence type="ECO:0000313" key="6">
    <source>
        <dbReference type="Proteomes" id="UP001153069"/>
    </source>
</evidence>
<dbReference type="SUPFAM" id="SSF52058">
    <property type="entry name" value="L domain-like"/>
    <property type="match status" value="1"/>
</dbReference>
<evidence type="ECO:0000256" key="1">
    <source>
        <dbReference type="ARBA" id="ARBA00022614"/>
    </source>
</evidence>
<keyword evidence="1" id="KW-0433">Leucine-rich repeat</keyword>
<keyword evidence="5" id="KW-0808">Transferase</keyword>
<dbReference type="EMBL" id="CAICTM010000278">
    <property type="protein sequence ID" value="CAB9506792.1"/>
    <property type="molecule type" value="Genomic_DNA"/>
</dbReference>
<dbReference type="GO" id="GO:0016301">
    <property type="term" value="F:kinase activity"/>
    <property type="evidence" value="ECO:0007669"/>
    <property type="project" value="UniProtKB-KW"/>
</dbReference>
<keyword evidence="5" id="KW-0675">Receptor</keyword>
<dbReference type="InterPro" id="IPR001611">
    <property type="entry name" value="Leu-rich_rpt"/>
</dbReference>
<proteinExistence type="predicted"/>
<dbReference type="PANTHER" id="PTHR48054">
    <property type="entry name" value="RECEPTOR KINASE-LIKE PROTEIN XA21"/>
    <property type="match status" value="1"/>
</dbReference>
<protein>
    <submittedName>
        <fullName evidence="5">LRR receptor-like serine threonine-protein kinase</fullName>
    </submittedName>
</protein>
<organism evidence="5 6">
    <name type="scientific">Seminavis robusta</name>
    <dbReference type="NCBI Taxonomy" id="568900"/>
    <lineage>
        <taxon>Eukaryota</taxon>
        <taxon>Sar</taxon>
        <taxon>Stramenopiles</taxon>
        <taxon>Ochrophyta</taxon>
        <taxon>Bacillariophyta</taxon>
        <taxon>Bacillariophyceae</taxon>
        <taxon>Bacillariophycidae</taxon>
        <taxon>Naviculales</taxon>
        <taxon>Naviculaceae</taxon>
        <taxon>Seminavis</taxon>
    </lineage>
</organism>
<gene>
    <name evidence="5" type="ORF">SEMRO_279_G106760.1</name>
</gene>
<dbReference type="FunFam" id="3.80.10.10:FF:000383">
    <property type="entry name" value="Leucine-rich repeat receptor protein kinase EMS1"/>
    <property type="match status" value="1"/>
</dbReference>
<feature type="region of interest" description="Disordered" evidence="3">
    <location>
        <begin position="1"/>
        <end position="33"/>
    </location>
</feature>
<evidence type="ECO:0000256" key="2">
    <source>
        <dbReference type="ARBA" id="ARBA00022737"/>
    </source>
</evidence>
<dbReference type="Proteomes" id="UP001153069">
    <property type="component" value="Unassembled WGS sequence"/>
</dbReference>
<accession>A0A9N8DPK4</accession>
<keyword evidence="4" id="KW-0472">Membrane</keyword>
<dbReference type="Gene3D" id="3.80.10.10">
    <property type="entry name" value="Ribonuclease Inhibitor"/>
    <property type="match status" value="2"/>
</dbReference>
<reference evidence="5" key="1">
    <citation type="submission" date="2020-06" db="EMBL/GenBank/DDBJ databases">
        <authorList>
            <consortium name="Plant Systems Biology data submission"/>
        </authorList>
    </citation>
    <scope>NUCLEOTIDE SEQUENCE</scope>
    <source>
        <strain evidence="5">D6</strain>
    </source>
</reference>